<proteinExistence type="inferred from homology"/>
<protein>
    <recommendedName>
        <fullName evidence="6">Short-subunit dehydrogenase</fullName>
    </recommendedName>
</protein>
<evidence type="ECO:0000256" key="1">
    <source>
        <dbReference type="ARBA" id="ARBA00006484"/>
    </source>
</evidence>
<gene>
    <name evidence="4" type="ORF">GCM10023321_23500</name>
</gene>
<dbReference type="CDD" id="cd05233">
    <property type="entry name" value="SDR_c"/>
    <property type="match status" value="1"/>
</dbReference>
<keyword evidence="5" id="KW-1185">Reference proteome</keyword>
<dbReference type="Proteomes" id="UP001428817">
    <property type="component" value="Unassembled WGS sequence"/>
</dbReference>
<evidence type="ECO:0000313" key="4">
    <source>
        <dbReference type="EMBL" id="GAA5153363.1"/>
    </source>
</evidence>
<dbReference type="PRINTS" id="PR00081">
    <property type="entry name" value="GDHRDH"/>
</dbReference>
<organism evidence="4 5">
    <name type="scientific">Pseudonocardia eucalypti</name>
    <dbReference type="NCBI Taxonomy" id="648755"/>
    <lineage>
        <taxon>Bacteria</taxon>
        <taxon>Bacillati</taxon>
        <taxon>Actinomycetota</taxon>
        <taxon>Actinomycetes</taxon>
        <taxon>Pseudonocardiales</taxon>
        <taxon>Pseudonocardiaceae</taxon>
        <taxon>Pseudonocardia</taxon>
    </lineage>
</organism>
<sequence length="259" mass="27455">MKLRGRHALITGASHGIGVRLAEEFHARGARLTLLGRDRRRLTEVTDRLGAAPVVADLADQRAVGEVVDRVERTQGPLDVLVNNAALTLVAATRVTPAGEAGTLMAVNAVAPMELCRQVLPGMLARGRGQVVNVSSLAGVSAVPDMALYGASKAALHHYTSIVQRELRGTGVTMSLVILGEVAGTRMMEQARQSAVIDAVSRRLSRLLPVLTPEVAARAIADAVERDALVATIPRRLAPAVALRNLPNTLQDLVFTGLR</sequence>
<evidence type="ECO:0000256" key="2">
    <source>
        <dbReference type="ARBA" id="ARBA00023002"/>
    </source>
</evidence>
<dbReference type="EMBL" id="BAABJP010000008">
    <property type="protein sequence ID" value="GAA5153363.1"/>
    <property type="molecule type" value="Genomic_DNA"/>
</dbReference>
<name>A0ABP9PWF8_9PSEU</name>
<dbReference type="PANTHER" id="PTHR44196">
    <property type="entry name" value="DEHYDROGENASE/REDUCTASE SDR FAMILY MEMBER 7B"/>
    <property type="match status" value="1"/>
</dbReference>
<dbReference type="InterPro" id="IPR002347">
    <property type="entry name" value="SDR_fam"/>
</dbReference>
<comment type="caution">
    <text evidence="4">The sequence shown here is derived from an EMBL/GenBank/DDBJ whole genome shotgun (WGS) entry which is preliminary data.</text>
</comment>
<dbReference type="PROSITE" id="PS00061">
    <property type="entry name" value="ADH_SHORT"/>
    <property type="match status" value="1"/>
</dbReference>
<dbReference type="Gene3D" id="3.40.50.720">
    <property type="entry name" value="NAD(P)-binding Rossmann-like Domain"/>
    <property type="match status" value="1"/>
</dbReference>
<keyword evidence="2" id="KW-0560">Oxidoreductase</keyword>
<dbReference type="RefSeq" id="WP_185061812.1">
    <property type="nucleotide sequence ID" value="NZ_BAABJP010000008.1"/>
</dbReference>
<evidence type="ECO:0000256" key="3">
    <source>
        <dbReference type="RuleBase" id="RU000363"/>
    </source>
</evidence>
<comment type="similarity">
    <text evidence="1 3">Belongs to the short-chain dehydrogenases/reductases (SDR) family.</text>
</comment>
<dbReference type="SUPFAM" id="SSF51735">
    <property type="entry name" value="NAD(P)-binding Rossmann-fold domains"/>
    <property type="match status" value="1"/>
</dbReference>
<dbReference type="PANTHER" id="PTHR44196:SF1">
    <property type="entry name" value="DEHYDROGENASE_REDUCTASE SDR FAMILY MEMBER 7B"/>
    <property type="match status" value="1"/>
</dbReference>
<dbReference type="Pfam" id="PF00106">
    <property type="entry name" value="adh_short"/>
    <property type="match status" value="1"/>
</dbReference>
<accession>A0ABP9PWF8</accession>
<evidence type="ECO:0008006" key="6">
    <source>
        <dbReference type="Google" id="ProtNLM"/>
    </source>
</evidence>
<dbReference type="PRINTS" id="PR00080">
    <property type="entry name" value="SDRFAMILY"/>
</dbReference>
<evidence type="ECO:0000313" key="5">
    <source>
        <dbReference type="Proteomes" id="UP001428817"/>
    </source>
</evidence>
<reference evidence="5" key="1">
    <citation type="journal article" date="2019" name="Int. J. Syst. Evol. Microbiol.">
        <title>The Global Catalogue of Microorganisms (GCM) 10K type strain sequencing project: providing services to taxonomists for standard genome sequencing and annotation.</title>
        <authorList>
            <consortium name="The Broad Institute Genomics Platform"/>
            <consortium name="The Broad Institute Genome Sequencing Center for Infectious Disease"/>
            <person name="Wu L."/>
            <person name="Ma J."/>
        </authorList>
    </citation>
    <scope>NUCLEOTIDE SEQUENCE [LARGE SCALE GENOMIC DNA]</scope>
    <source>
        <strain evidence="5">JCM 18303</strain>
    </source>
</reference>
<dbReference type="InterPro" id="IPR036291">
    <property type="entry name" value="NAD(P)-bd_dom_sf"/>
</dbReference>
<dbReference type="InterPro" id="IPR020904">
    <property type="entry name" value="Sc_DH/Rdtase_CS"/>
</dbReference>